<name>A0ABD3B7S8_9GENT</name>
<feature type="compositionally biased region" description="Basic residues" evidence="1">
    <location>
        <begin position="256"/>
        <end position="269"/>
    </location>
</feature>
<dbReference type="AlphaFoldDB" id="A0ABD3B7S8"/>
<sequence>MSSKLQIYKTYKISNAEVRNILPQFQSDGIQKQWVISTETVPEEVTDEQNNMLTIEFNYTAFKDFTQYVDSKNHAIGISLATRNDSVILIDPPKREARQHKNWFDVDLTDKSGTITTSVFADLGEILLGFSAPEAMKSSVQNKELLLEKIHKDLKSKIFIVQVKPAKTRISDTFQRHTLNYYFEDVTEQESNVNLVHQTSELGVVVPTENLAIPIQTAQKECTSSRVKVCLLKKFDATEIAKPSKEDASEDSESSKKKKGKANLMHKHH</sequence>
<dbReference type="Proteomes" id="UP001630127">
    <property type="component" value="Unassembled WGS sequence"/>
</dbReference>
<protein>
    <submittedName>
        <fullName evidence="2">Uncharacterized protein</fullName>
    </submittedName>
</protein>
<reference evidence="2 3" key="1">
    <citation type="submission" date="2024-11" db="EMBL/GenBank/DDBJ databases">
        <title>A near-complete genome assembly of Cinchona calisaya.</title>
        <authorList>
            <person name="Lian D.C."/>
            <person name="Zhao X.W."/>
            <person name="Wei L."/>
        </authorList>
    </citation>
    <scope>NUCLEOTIDE SEQUENCE [LARGE SCALE GENOMIC DNA]</scope>
    <source>
        <tissue evidence="2">Nenye</tissue>
    </source>
</reference>
<evidence type="ECO:0000313" key="2">
    <source>
        <dbReference type="EMBL" id="KAL3539149.1"/>
    </source>
</evidence>
<organism evidence="2 3">
    <name type="scientific">Cinchona calisaya</name>
    <dbReference type="NCBI Taxonomy" id="153742"/>
    <lineage>
        <taxon>Eukaryota</taxon>
        <taxon>Viridiplantae</taxon>
        <taxon>Streptophyta</taxon>
        <taxon>Embryophyta</taxon>
        <taxon>Tracheophyta</taxon>
        <taxon>Spermatophyta</taxon>
        <taxon>Magnoliopsida</taxon>
        <taxon>eudicotyledons</taxon>
        <taxon>Gunneridae</taxon>
        <taxon>Pentapetalae</taxon>
        <taxon>asterids</taxon>
        <taxon>lamiids</taxon>
        <taxon>Gentianales</taxon>
        <taxon>Rubiaceae</taxon>
        <taxon>Cinchonoideae</taxon>
        <taxon>Cinchoneae</taxon>
        <taxon>Cinchona</taxon>
    </lineage>
</organism>
<dbReference type="SUPFAM" id="SSF50249">
    <property type="entry name" value="Nucleic acid-binding proteins"/>
    <property type="match status" value="1"/>
</dbReference>
<dbReference type="EMBL" id="JBJUIK010000001">
    <property type="protein sequence ID" value="KAL3539149.1"/>
    <property type="molecule type" value="Genomic_DNA"/>
</dbReference>
<dbReference type="Gene3D" id="2.40.50.140">
    <property type="entry name" value="Nucleic acid-binding proteins"/>
    <property type="match status" value="1"/>
</dbReference>
<feature type="region of interest" description="Disordered" evidence="1">
    <location>
        <begin position="241"/>
        <end position="269"/>
    </location>
</feature>
<dbReference type="InterPro" id="IPR012340">
    <property type="entry name" value="NA-bd_OB-fold"/>
</dbReference>
<evidence type="ECO:0000256" key="1">
    <source>
        <dbReference type="SAM" id="MobiDB-lite"/>
    </source>
</evidence>
<proteinExistence type="predicted"/>
<accession>A0ABD3B7S8</accession>
<gene>
    <name evidence="2" type="ORF">ACH5RR_002515</name>
</gene>
<keyword evidence="3" id="KW-1185">Reference proteome</keyword>
<evidence type="ECO:0000313" key="3">
    <source>
        <dbReference type="Proteomes" id="UP001630127"/>
    </source>
</evidence>
<comment type="caution">
    <text evidence="2">The sequence shown here is derived from an EMBL/GenBank/DDBJ whole genome shotgun (WGS) entry which is preliminary data.</text>
</comment>